<accession>A0AAP6A6R3</accession>
<proteinExistence type="predicted"/>
<evidence type="ECO:0000313" key="1">
    <source>
        <dbReference type="EMBL" id="MDW8635456.1"/>
    </source>
</evidence>
<organism evidence="1 2">
    <name type="scientific">Streptococcus suis</name>
    <dbReference type="NCBI Taxonomy" id="1307"/>
    <lineage>
        <taxon>Bacteria</taxon>
        <taxon>Bacillati</taxon>
        <taxon>Bacillota</taxon>
        <taxon>Bacilli</taxon>
        <taxon>Lactobacillales</taxon>
        <taxon>Streptococcaceae</taxon>
        <taxon>Streptococcus</taxon>
    </lineage>
</organism>
<evidence type="ECO:0000313" key="2">
    <source>
        <dbReference type="Proteomes" id="UP001272448"/>
    </source>
</evidence>
<comment type="caution">
    <text evidence="1">The sequence shown here is derived from an EMBL/GenBank/DDBJ whole genome shotgun (WGS) entry which is preliminary data.</text>
</comment>
<name>A0AAP6A6R3_STRSU</name>
<sequence length="96" mass="11039">MVKTLEQTLKDDSKRLKVPTNIRPYDIGYRVVSQNGNVFALRNGASVFYLPSEAEEAIRREFGKDDPNFDIGKCRVEEVAIVNFKKLKNFLQEIES</sequence>
<dbReference type="AlphaFoldDB" id="A0AAP6A6R3"/>
<dbReference type="Proteomes" id="UP001272448">
    <property type="component" value="Unassembled WGS sequence"/>
</dbReference>
<protein>
    <submittedName>
        <fullName evidence="1">Uncharacterized protein</fullName>
    </submittedName>
</protein>
<dbReference type="RefSeq" id="WP_074392184.1">
    <property type="nucleotide sequence ID" value="NZ_BCCW01000001.1"/>
</dbReference>
<gene>
    <name evidence="1" type="ORF">Q7V77_06995</name>
</gene>
<dbReference type="EMBL" id="JAUTFT010000012">
    <property type="protein sequence ID" value="MDW8635456.1"/>
    <property type="molecule type" value="Genomic_DNA"/>
</dbReference>
<reference evidence="1" key="1">
    <citation type="submission" date="2023-07" db="EMBL/GenBank/DDBJ databases">
        <title>Characterization of virulence traits, antimicrobial resistance genes carried by mobile genetic elements and competence in Streptococcus suis strains isolated in France.</title>
        <authorList>
            <person name="Dechene-Tempier M."/>
            <person name="Marois-Crehan C."/>
            <person name="De Boisseson C."/>
            <person name="Lucas P."/>
            <person name="Bougeard S."/>
            <person name="Libante V."/>
            <person name="Payot S."/>
        </authorList>
    </citation>
    <scope>NUCLEOTIDE SEQUENCE</scope>
    <source>
        <strain evidence="1">1532</strain>
    </source>
</reference>